<feature type="transmembrane region" description="Helical" evidence="2">
    <location>
        <begin position="118"/>
        <end position="137"/>
    </location>
</feature>
<keyword evidence="2" id="KW-0472">Membrane</keyword>
<dbReference type="KEGG" id="sphv:F9278_25960"/>
<dbReference type="EMBL" id="CP045096">
    <property type="protein sequence ID" value="QFQ99023.1"/>
    <property type="molecule type" value="Genomic_DNA"/>
</dbReference>
<proteinExistence type="predicted"/>
<feature type="compositionally biased region" description="Basic and acidic residues" evidence="1">
    <location>
        <begin position="35"/>
        <end position="71"/>
    </location>
</feature>
<dbReference type="AlphaFoldDB" id="A0A5P8K6S0"/>
<evidence type="ECO:0000256" key="2">
    <source>
        <dbReference type="SAM" id="Phobius"/>
    </source>
</evidence>
<protein>
    <submittedName>
        <fullName evidence="3">Uncharacterized protein</fullName>
    </submittedName>
</protein>
<feature type="compositionally biased region" description="Polar residues" evidence="1">
    <location>
        <begin position="140"/>
        <end position="155"/>
    </location>
</feature>
<dbReference type="RefSeq" id="WP_152170460.1">
    <property type="nucleotide sequence ID" value="NZ_CP045096.1"/>
</dbReference>
<keyword evidence="4" id="KW-1185">Reference proteome</keyword>
<name>A0A5P8K6S0_9ACTN</name>
<accession>A0A5P8K6S0</accession>
<dbReference type="Proteomes" id="UP000327294">
    <property type="component" value="Chromosome"/>
</dbReference>
<keyword evidence="2" id="KW-0812">Transmembrane</keyword>
<gene>
    <name evidence="3" type="ORF">F9278_25960</name>
</gene>
<keyword evidence="2" id="KW-1133">Transmembrane helix</keyword>
<feature type="region of interest" description="Disordered" evidence="1">
    <location>
        <begin position="140"/>
        <end position="175"/>
    </location>
</feature>
<evidence type="ECO:0000256" key="1">
    <source>
        <dbReference type="SAM" id="MobiDB-lite"/>
    </source>
</evidence>
<feature type="region of interest" description="Disordered" evidence="1">
    <location>
        <begin position="1"/>
        <end position="77"/>
    </location>
</feature>
<evidence type="ECO:0000313" key="3">
    <source>
        <dbReference type="EMBL" id="QFQ99023.1"/>
    </source>
</evidence>
<sequence>MAAQPPCGGGTPDGEDRTPPVPDEVWQRFLTDSEPAIRRTAPRELSARERTAPARPRHFLDPREWPGHKAEPSPVHGASISSYEADAVGELWQAADPWPGPPWRDLDGRARRHRAGRVLGTAAAITVVLGLFALLTAPGSSYDEQGDSISQQSEQAPTGWPTTAATPNATITPPG</sequence>
<reference evidence="3 4" key="1">
    <citation type="submission" date="2019-10" db="EMBL/GenBank/DDBJ databases">
        <title>Streptomyces sp. strain GY16 isolated from leaves of Broussonetia papyrifera.</title>
        <authorList>
            <person name="Mo P."/>
        </authorList>
    </citation>
    <scope>NUCLEOTIDE SEQUENCE [LARGE SCALE GENOMIC DNA]</scope>
    <source>
        <strain evidence="3 4">GY16</strain>
    </source>
</reference>
<feature type="compositionally biased region" description="Low complexity" evidence="1">
    <location>
        <begin position="156"/>
        <end position="175"/>
    </location>
</feature>
<organism evidence="3 4">
    <name type="scientific">Streptomyces phaeolivaceus</name>
    <dbReference type="NCBI Taxonomy" id="2653200"/>
    <lineage>
        <taxon>Bacteria</taxon>
        <taxon>Bacillati</taxon>
        <taxon>Actinomycetota</taxon>
        <taxon>Actinomycetes</taxon>
        <taxon>Kitasatosporales</taxon>
        <taxon>Streptomycetaceae</taxon>
        <taxon>Streptomyces</taxon>
    </lineage>
</organism>
<evidence type="ECO:0000313" key="4">
    <source>
        <dbReference type="Proteomes" id="UP000327294"/>
    </source>
</evidence>